<name>A0A2V2ZK54_9BACI</name>
<organism evidence="3 4">
    <name type="scientific">Cytobacillus oceanisediminis</name>
    <dbReference type="NCBI Taxonomy" id="665099"/>
    <lineage>
        <taxon>Bacteria</taxon>
        <taxon>Bacillati</taxon>
        <taxon>Bacillota</taxon>
        <taxon>Bacilli</taxon>
        <taxon>Bacillales</taxon>
        <taxon>Bacillaceae</taxon>
        <taxon>Cytobacillus</taxon>
    </lineage>
</organism>
<comment type="caution">
    <text evidence="3">The sequence shown here is derived from an EMBL/GenBank/DDBJ whole genome shotgun (WGS) entry which is preliminary data.</text>
</comment>
<dbReference type="SUPFAM" id="SSF50104">
    <property type="entry name" value="Translation proteins SH3-like domain"/>
    <property type="match status" value="1"/>
</dbReference>
<dbReference type="CDD" id="cd06088">
    <property type="entry name" value="KOW_RPL14"/>
    <property type="match status" value="1"/>
</dbReference>
<dbReference type="InterPro" id="IPR014722">
    <property type="entry name" value="Rib_uL2_dom2"/>
</dbReference>
<reference evidence="3 4" key="1">
    <citation type="submission" date="2018-05" db="EMBL/GenBank/DDBJ databases">
        <title>Freshwater and sediment microbial communities from various areas in North America, analyzing microbe dynamics in response to fracking.</title>
        <authorList>
            <person name="Lamendella R."/>
        </authorList>
    </citation>
    <scope>NUCLEOTIDE SEQUENCE [LARGE SCALE GENOMIC DNA]</scope>
    <source>
        <strain evidence="3 4">15_TX</strain>
    </source>
</reference>
<dbReference type="GO" id="GO:1990904">
    <property type="term" value="C:ribonucleoprotein complex"/>
    <property type="evidence" value="ECO:0007669"/>
    <property type="project" value="UniProtKB-KW"/>
</dbReference>
<dbReference type="Gene3D" id="2.30.30.30">
    <property type="match status" value="1"/>
</dbReference>
<evidence type="ECO:0000313" key="3">
    <source>
        <dbReference type="EMBL" id="PWW19316.1"/>
    </source>
</evidence>
<dbReference type="InterPro" id="IPR041985">
    <property type="entry name" value="Ribosomal_eL14_KOW"/>
</dbReference>
<dbReference type="Proteomes" id="UP000247150">
    <property type="component" value="Unassembled WGS sequence"/>
</dbReference>
<dbReference type="EMBL" id="QGTW01000021">
    <property type="protein sequence ID" value="PWW19316.1"/>
    <property type="molecule type" value="Genomic_DNA"/>
</dbReference>
<keyword evidence="1 3" id="KW-0689">Ribosomal protein</keyword>
<gene>
    <name evidence="3" type="ORF">DFO73_12160</name>
</gene>
<accession>A0A2V2ZK54</accession>
<evidence type="ECO:0000256" key="1">
    <source>
        <dbReference type="ARBA" id="ARBA00022980"/>
    </source>
</evidence>
<sequence>MIPLVDSDSNPQPGQIVLIKRGRDAGQYAIIIRLMDERFVFLADGDKKKFDRPKKKNIQHLQLLNYISPEVQSSLKETGRVTNGKLRFALAKYVNEFVYDMKKGESFNGERRCN</sequence>
<evidence type="ECO:0000313" key="4">
    <source>
        <dbReference type="Proteomes" id="UP000247150"/>
    </source>
</evidence>
<keyword evidence="2" id="KW-0687">Ribonucleoprotein</keyword>
<proteinExistence type="predicted"/>
<dbReference type="InterPro" id="IPR008991">
    <property type="entry name" value="Translation_prot_SH3-like_sf"/>
</dbReference>
<dbReference type="GO" id="GO:0005840">
    <property type="term" value="C:ribosome"/>
    <property type="evidence" value="ECO:0007669"/>
    <property type="project" value="UniProtKB-KW"/>
</dbReference>
<dbReference type="AlphaFoldDB" id="A0A2V2ZK54"/>
<protein>
    <submittedName>
        <fullName evidence="3">Ribosomal protein L14E/L6E/L27E</fullName>
    </submittedName>
</protein>
<evidence type="ECO:0000256" key="2">
    <source>
        <dbReference type="ARBA" id="ARBA00023274"/>
    </source>
</evidence>